<dbReference type="EMBL" id="CR925678">
    <property type="protein sequence ID" value="CAI27407.1"/>
    <property type="molecule type" value="Genomic_DNA"/>
</dbReference>
<evidence type="ECO:0000259" key="2">
    <source>
        <dbReference type="Pfam" id="PF01617"/>
    </source>
</evidence>
<dbReference type="HOGENOM" id="CLU_078984_0_0_5"/>
<dbReference type="Gene3D" id="2.40.160.20">
    <property type="match status" value="1"/>
</dbReference>
<feature type="domain" description="Msp4/OMP-like" evidence="2">
    <location>
        <begin position="34"/>
        <end position="274"/>
    </location>
</feature>
<dbReference type="KEGG" id="eru:Erum8620"/>
<keyword evidence="1" id="KW-0732">Signal</keyword>
<gene>
    <name evidence="3" type="ordered locus">ERWE_CDS_09130</name>
</gene>
<dbReference type="InterPro" id="IPR002566">
    <property type="entry name" value="Msp4_OMP-like"/>
</dbReference>
<dbReference type="AlphaFoldDB" id="A0A0H3M9H1"/>
<feature type="signal peptide" evidence="1">
    <location>
        <begin position="1"/>
        <end position="23"/>
    </location>
</feature>
<dbReference type="Proteomes" id="UP000001021">
    <property type="component" value="Chromosome"/>
</dbReference>
<dbReference type="GeneID" id="33058246"/>
<name>A0A0H3M9H1_EHRRW</name>
<dbReference type="Pfam" id="PF01617">
    <property type="entry name" value="Surface_Ag_2"/>
    <property type="match status" value="1"/>
</dbReference>
<sequence>MNYKNIFILTFLIFLLPSVSSLASNDDTLSPVYQFYTSVQYKPSISYFSKFSPSIQNENIVEILSLKENLSATINNFNIKGGQNYDIKNFISPYNPTYKNSPLGIGGAIGVKSNNYRIELEVFYEEFDLKVPSEYFHKDAYKYFIIKSTPSHPHHHLFKNNDITVSPVLINVCYDIPPKNTKIFPYLCFGAGVDVIDFLDKVHFKVSYQAKIGVSYFILPNLALFVDGSFYSHLSNKFTHIPTINIMDPPILPDSSSAKFNVNFLSSSFGIRFIH</sequence>
<dbReference type="InterPro" id="IPR011250">
    <property type="entry name" value="OMP/PagP_B-barrel"/>
</dbReference>
<proteinExistence type="predicted"/>
<dbReference type="SUPFAM" id="SSF56925">
    <property type="entry name" value="OMPA-like"/>
    <property type="match status" value="1"/>
</dbReference>
<feature type="chain" id="PRO_5002615425" evidence="1">
    <location>
        <begin position="24"/>
        <end position="275"/>
    </location>
</feature>
<dbReference type="RefSeq" id="WP_011155540.1">
    <property type="nucleotide sequence ID" value="NC_005295.2"/>
</dbReference>
<accession>A0A0H3M9H1</accession>
<organism evidence="3 4">
    <name type="scientific">Ehrlichia ruminantium (strain Welgevonden)</name>
    <dbReference type="NCBI Taxonomy" id="254945"/>
    <lineage>
        <taxon>Bacteria</taxon>
        <taxon>Pseudomonadati</taxon>
        <taxon>Pseudomonadota</taxon>
        <taxon>Alphaproteobacteria</taxon>
        <taxon>Rickettsiales</taxon>
        <taxon>Anaplasmataceae</taxon>
        <taxon>Ehrlichia</taxon>
    </lineage>
</organism>
<reference evidence="3 4" key="1">
    <citation type="journal article" date="2006" name="J. Bacteriol.">
        <title>Comparative genomic analysis of three strains of Ehrlichia ruminantium reveals an active process of genome size plasticity.</title>
        <authorList>
            <person name="Frutos R."/>
            <person name="Viari A."/>
            <person name="Ferraz C."/>
            <person name="Morgat A."/>
            <person name="Eychenie S."/>
            <person name="Kandassami Y."/>
            <person name="Chantal I."/>
            <person name="Bensaid A."/>
            <person name="Coissac E."/>
            <person name="Vachiery N."/>
            <person name="Demaille J."/>
            <person name="Martinez D."/>
        </authorList>
    </citation>
    <scope>NUCLEOTIDE SEQUENCE [LARGE SCALE GENOMIC DNA]</scope>
    <source>
        <strain evidence="3 4">Welgevonden</strain>
    </source>
</reference>
<protein>
    <submittedName>
        <fullName evidence="3">Map1-related protein</fullName>
    </submittedName>
</protein>
<evidence type="ECO:0000313" key="3">
    <source>
        <dbReference type="EMBL" id="CAI27407.1"/>
    </source>
</evidence>
<dbReference type="eggNOG" id="COG3637">
    <property type="taxonomic scope" value="Bacteria"/>
</dbReference>
<evidence type="ECO:0000256" key="1">
    <source>
        <dbReference type="SAM" id="SignalP"/>
    </source>
</evidence>
<evidence type="ECO:0000313" key="4">
    <source>
        <dbReference type="Proteomes" id="UP000001021"/>
    </source>
</evidence>
<keyword evidence="4" id="KW-1185">Reference proteome</keyword>
<dbReference type="KEGG" id="erw:ERWE_CDS_09130"/>